<feature type="transmembrane region" description="Helical" evidence="5">
    <location>
        <begin position="285"/>
        <end position="306"/>
    </location>
</feature>
<name>A0A0L0BUV1_LUCCU</name>
<evidence type="ECO:0000256" key="2">
    <source>
        <dbReference type="ARBA" id="ARBA00022692"/>
    </source>
</evidence>
<dbReference type="Gene3D" id="1.20.1250.20">
    <property type="entry name" value="MFS general substrate transporter like domains"/>
    <property type="match status" value="1"/>
</dbReference>
<dbReference type="Pfam" id="PF07690">
    <property type="entry name" value="MFS_1"/>
    <property type="match status" value="1"/>
</dbReference>
<feature type="transmembrane region" description="Helical" evidence="5">
    <location>
        <begin position="318"/>
        <end position="340"/>
    </location>
</feature>
<dbReference type="AlphaFoldDB" id="A0A0L0BUV1"/>
<dbReference type="Proteomes" id="UP000037069">
    <property type="component" value="Unassembled WGS sequence"/>
</dbReference>
<feature type="domain" description="Major facilitator superfamily (MFS) profile" evidence="6">
    <location>
        <begin position="38"/>
        <end position="478"/>
    </location>
</feature>
<feature type="transmembrane region" description="Helical" evidence="5">
    <location>
        <begin position="31"/>
        <end position="59"/>
    </location>
</feature>
<comment type="caution">
    <text evidence="7">The sequence shown here is derived from an EMBL/GenBank/DDBJ whole genome shotgun (WGS) entry which is preliminary data.</text>
</comment>
<feature type="transmembrane region" description="Helical" evidence="5">
    <location>
        <begin position="224"/>
        <end position="245"/>
    </location>
</feature>
<dbReference type="GO" id="GO:0016020">
    <property type="term" value="C:membrane"/>
    <property type="evidence" value="ECO:0007669"/>
    <property type="project" value="UniProtKB-SubCell"/>
</dbReference>
<feature type="transmembrane region" description="Helical" evidence="5">
    <location>
        <begin position="166"/>
        <end position="183"/>
    </location>
</feature>
<dbReference type="PANTHER" id="PTHR11662">
    <property type="entry name" value="SOLUTE CARRIER FAMILY 17"/>
    <property type="match status" value="1"/>
</dbReference>
<evidence type="ECO:0000313" key="8">
    <source>
        <dbReference type="Proteomes" id="UP000037069"/>
    </source>
</evidence>
<dbReference type="EMBL" id="JRES01001300">
    <property type="protein sequence ID" value="KNC23812.1"/>
    <property type="molecule type" value="Genomic_DNA"/>
</dbReference>
<feature type="transmembrane region" description="Helical" evidence="5">
    <location>
        <begin position="413"/>
        <end position="440"/>
    </location>
</feature>
<protein>
    <recommendedName>
        <fullName evidence="6">Major facilitator superfamily (MFS) profile domain-containing protein</fullName>
    </recommendedName>
</protein>
<sequence length="502" mass="55473">MAKTDIPTNFDGIADTVAITKTPPLWGSARLTYTICAFLAMVVQLCLRNTLNFVILCMVKHQQREVENSTEYSIKADENSCSPIDSGNGTTIERSGTLLWSRSQEFALLGTFYYGYLVTLPVAGRLADKFGGKLLFVHSITVQAIIFMLIPFFAQRSYMGAVVIRIIQGLIAGCGNPALYQLFSTWAHPNERTAFLSFAYGGYSVGALLVFPISSFLCKFGWELAFYAVGSVSLIFGICCQWLVFSTLEDHPRLSKDEYDYLKANHIEKSTTGVPWKSILTSVPVYAFIFTHIFHTYGVMVFTLLIPRFFNEAMGLPLDLVGLISSAPFLGAFISKAVTITSCTIIEKRPNLNLTLYRRIVYVICNCFTILFIFGMIISNCHQRVMVVLFTVCIGITTDMGFSGVYWPSLLYVAPAFAGLITGIANCLATASGFLAPLGISTIVRHGTKVEWNLVMASLMTAYLFGAIVYGLFGSSKLAKWGQVTKLESNNNRNNPQETTET</sequence>
<proteinExistence type="predicted"/>
<reference evidence="7 8" key="1">
    <citation type="journal article" date="2015" name="Nat. Commun.">
        <title>Lucilia cuprina genome unlocks parasitic fly biology to underpin future interventions.</title>
        <authorList>
            <person name="Anstead C.A."/>
            <person name="Korhonen P.K."/>
            <person name="Young N.D."/>
            <person name="Hall R.S."/>
            <person name="Jex A.R."/>
            <person name="Murali S.C."/>
            <person name="Hughes D.S."/>
            <person name="Lee S.F."/>
            <person name="Perry T."/>
            <person name="Stroehlein A.J."/>
            <person name="Ansell B.R."/>
            <person name="Breugelmans B."/>
            <person name="Hofmann A."/>
            <person name="Qu J."/>
            <person name="Dugan S."/>
            <person name="Lee S.L."/>
            <person name="Chao H."/>
            <person name="Dinh H."/>
            <person name="Han Y."/>
            <person name="Doddapaneni H.V."/>
            <person name="Worley K.C."/>
            <person name="Muzny D.M."/>
            <person name="Ioannidis P."/>
            <person name="Waterhouse R.M."/>
            <person name="Zdobnov E.M."/>
            <person name="James P.J."/>
            <person name="Bagnall N.H."/>
            <person name="Kotze A.C."/>
            <person name="Gibbs R.A."/>
            <person name="Richards S."/>
            <person name="Batterham P."/>
            <person name="Gasser R.B."/>
        </authorList>
    </citation>
    <scope>NUCLEOTIDE SEQUENCE [LARGE SCALE GENOMIC DNA]</scope>
    <source>
        <strain evidence="7 8">LS</strain>
        <tissue evidence="7">Full body</tissue>
    </source>
</reference>
<dbReference type="GO" id="GO:0006820">
    <property type="term" value="P:monoatomic anion transport"/>
    <property type="evidence" value="ECO:0007669"/>
    <property type="project" value="TreeGrafter"/>
</dbReference>
<organism evidence="7 8">
    <name type="scientific">Lucilia cuprina</name>
    <name type="common">Green bottle fly</name>
    <name type="synonym">Australian sheep blowfly</name>
    <dbReference type="NCBI Taxonomy" id="7375"/>
    <lineage>
        <taxon>Eukaryota</taxon>
        <taxon>Metazoa</taxon>
        <taxon>Ecdysozoa</taxon>
        <taxon>Arthropoda</taxon>
        <taxon>Hexapoda</taxon>
        <taxon>Insecta</taxon>
        <taxon>Pterygota</taxon>
        <taxon>Neoptera</taxon>
        <taxon>Endopterygota</taxon>
        <taxon>Diptera</taxon>
        <taxon>Brachycera</taxon>
        <taxon>Muscomorpha</taxon>
        <taxon>Oestroidea</taxon>
        <taxon>Calliphoridae</taxon>
        <taxon>Luciliinae</taxon>
        <taxon>Lucilia</taxon>
    </lineage>
</organism>
<comment type="subcellular location">
    <subcellularLocation>
        <location evidence="1">Membrane</location>
        <topology evidence="1">Multi-pass membrane protein</topology>
    </subcellularLocation>
</comment>
<keyword evidence="3 5" id="KW-1133">Transmembrane helix</keyword>
<dbReference type="InterPro" id="IPR011701">
    <property type="entry name" value="MFS"/>
</dbReference>
<dbReference type="InterPro" id="IPR050382">
    <property type="entry name" value="MFS_Na/Anion_cotransporter"/>
</dbReference>
<feature type="transmembrane region" description="Helical" evidence="5">
    <location>
        <begin position="385"/>
        <end position="407"/>
    </location>
</feature>
<evidence type="ECO:0000256" key="5">
    <source>
        <dbReference type="SAM" id="Phobius"/>
    </source>
</evidence>
<gene>
    <name evidence="7" type="ORF">FF38_01313</name>
</gene>
<evidence type="ECO:0000259" key="6">
    <source>
        <dbReference type="PROSITE" id="PS50850"/>
    </source>
</evidence>
<keyword evidence="4 5" id="KW-0472">Membrane</keyword>
<keyword evidence="2 5" id="KW-0812">Transmembrane</keyword>
<feature type="transmembrane region" description="Helical" evidence="5">
    <location>
        <begin position="360"/>
        <end position="378"/>
    </location>
</feature>
<feature type="transmembrane region" description="Helical" evidence="5">
    <location>
        <begin position="452"/>
        <end position="473"/>
    </location>
</feature>
<feature type="transmembrane region" description="Helical" evidence="5">
    <location>
        <begin position="106"/>
        <end position="123"/>
    </location>
</feature>
<dbReference type="InterPro" id="IPR020846">
    <property type="entry name" value="MFS_dom"/>
</dbReference>
<evidence type="ECO:0000256" key="1">
    <source>
        <dbReference type="ARBA" id="ARBA00004141"/>
    </source>
</evidence>
<evidence type="ECO:0000256" key="4">
    <source>
        <dbReference type="ARBA" id="ARBA00023136"/>
    </source>
</evidence>
<dbReference type="OMA" id="PYLGGIC"/>
<evidence type="ECO:0000256" key="3">
    <source>
        <dbReference type="ARBA" id="ARBA00022989"/>
    </source>
</evidence>
<dbReference type="PROSITE" id="PS50850">
    <property type="entry name" value="MFS"/>
    <property type="match status" value="1"/>
</dbReference>
<dbReference type="GO" id="GO:0022857">
    <property type="term" value="F:transmembrane transporter activity"/>
    <property type="evidence" value="ECO:0007669"/>
    <property type="project" value="InterPro"/>
</dbReference>
<dbReference type="SUPFAM" id="SSF103473">
    <property type="entry name" value="MFS general substrate transporter"/>
    <property type="match status" value="1"/>
</dbReference>
<dbReference type="OrthoDB" id="2985014at2759"/>
<accession>A0A0L0BUV1</accession>
<dbReference type="STRING" id="7375.A0A0L0BUV1"/>
<dbReference type="PANTHER" id="PTHR11662:SF399">
    <property type="entry name" value="FI19708P1-RELATED"/>
    <property type="match status" value="1"/>
</dbReference>
<keyword evidence="8" id="KW-1185">Reference proteome</keyword>
<feature type="transmembrane region" description="Helical" evidence="5">
    <location>
        <begin position="135"/>
        <end position="154"/>
    </location>
</feature>
<feature type="transmembrane region" description="Helical" evidence="5">
    <location>
        <begin position="195"/>
        <end position="217"/>
    </location>
</feature>
<evidence type="ECO:0000313" key="7">
    <source>
        <dbReference type="EMBL" id="KNC23812.1"/>
    </source>
</evidence>
<dbReference type="InterPro" id="IPR036259">
    <property type="entry name" value="MFS_trans_sf"/>
</dbReference>